<accession>A0ABD0YCC7</accession>
<dbReference type="PROSITE" id="PS51257">
    <property type="entry name" value="PROKAR_LIPOPROTEIN"/>
    <property type="match status" value="1"/>
</dbReference>
<sequence>MRLIALFVLGIAGACKISELSCRNGKCLPLDLYCNGNNDCGDNSDEPKYCTVCNRTYYGDVGRTYRLTVGKPREDRLPFLCHLTFTANGHTNGDLIQLLFDTFEVGKYDEESGCPDGYMQVTELGRPFTDGAWCGSSSSPSLYYSESTTLTLSVRLLHRQAFNLSLRYKFLSGDEALSRVGTSDAPLDRGVHVPGSFCSRTFDECYRHRCVLQSPNYPGLYPRNVTCHYSLRQRTVPTCKHAMIAIRSNHLRLNRSLGEGSNHTTVGGRVDCAPHEDRLIFYGGATSDSPVLATVCSSDGGGHVVSRGPAMLVVFRSSPFSVPSARPLPGPLLHGFQLQVDVKFSDSDSLDFSHTDKCEFSVNATKPNTKRRGEVISPRHTLPPNTTCVYTLVGLPTDRVWLHFDSYTVQPLGGNCTTRLRLYDGQKRIMEDSCDSGGPRLCDHGSLSNTTRTTRPCSPHESYITTHNRLTIEHTTVDGTAVRPASFKFRYEFVDTRLGGEQTRGGGPCSRTFRRMKMGSVHSPKNVFMFGRGGAKNMTCVYRIECASGERVRLSLHNASFGRSPDGCRTGADRHTSRPVCQATARARQGARVQLTVSDVPWRDIALQRACYCDNTVLPVLSQNPPTVFLSSSRVLEIGFAVSEFNVSDDFSDIYFHATFETVRWSECARKQRVRGSGGEISLVFPPRQRDDVYCEGLPWLVEAHANKSLFLLTWGHFLPLESTTDNCPTTNRVLLYTGSPLRLLRVVCPSSMKEKEFAVHVFSEEWFGGKWHQSPPSFLVEFVGKESGEASLNWLEISKSRSFSARNAAEHDPADSVN</sequence>
<dbReference type="InterPro" id="IPR002172">
    <property type="entry name" value="LDrepeatLR_classA_rpt"/>
</dbReference>
<comment type="caution">
    <text evidence="5">The sequence shown here is derived from an EMBL/GenBank/DDBJ whole genome shotgun (WGS) entry which is preliminary data.</text>
</comment>
<dbReference type="Proteomes" id="UP001558652">
    <property type="component" value="Unassembled WGS sequence"/>
</dbReference>
<dbReference type="InterPro" id="IPR036055">
    <property type="entry name" value="LDL_receptor-like_sf"/>
</dbReference>
<evidence type="ECO:0000256" key="2">
    <source>
        <dbReference type="PROSITE-ProRule" id="PRU00124"/>
    </source>
</evidence>
<dbReference type="InterPro" id="IPR023415">
    <property type="entry name" value="LDLR_class-A_CS"/>
</dbReference>
<protein>
    <recommendedName>
        <fullName evidence="4">CUB domain-containing protein</fullName>
    </recommendedName>
</protein>
<organism evidence="5 6">
    <name type="scientific">Ranatra chinensis</name>
    <dbReference type="NCBI Taxonomy" id="642074"/>
    <lineage>
        <taxon>Eukaryota</taxon>
        <taxon>Metazoa</taxon>
        <taxon>Ecdysozoa</taxon>
        <taxon>Arthropoda</taxon>
        <taxon>Hexapoda</taxon>
        <taxon>Insecta</taxon>
        <taxon>Pterygota</taxon>
        <taxon>Neoptera</taxon>
        <taxon>Paraneoptera</taxon>
        <taxon>Hemiptera</taxon>
        <taxon>Heteroptera</taxon>
        <taxon>Panheteroptera</taxon>
        <taxon>Nepomorpha</taxon>
        <taxon>Nepidae</taxon>
        <taxon>Ranatrinae</taxon>
        <taxon>Ranatra</taxon>
    </lineage>
</organism>
<dbReference type="PANTHER" id="PTHR47537">
    <property type="entry name" value="CUBILIN"/>
    <property type="match status" value="1"/>
</dbReference>
<dbReference type="InterPro" id="IPR000859">
    <property type="entry name" value="CUB_dom"/>
</dbReference>
<keyword evidence="6" id="KW-1185">Reference proteome</keyword>
<dbReference type="CDD" id="cd00041">
    <property type="entry name" value="CUB"/>
    <property type="match status" value="1"/>
</dbReference>
<gene>
    <name evidence="5" type="ORF">AAG570_013405</name>
</gene>
<dbReference type="SMART" id="SM00192">
    <property type="entry name" value="LDLa"/>
    <property type="match status" value="1"/>
</dbReference>
<dbReference type="PANTHER" id="PTHR47537:SF8">
    <property type="entry name" value="CUB DOMAIN-CONTAINING PROTEIN"/>
    <property type="match status" value="1"/>
</dbReference>
<evidence type="ECO:0000313" key="5">
    <source>
        <dbReference type="EMBL" id="KAL1128871.1"/>
    </source>
</evidence>
<dbReference type="PROSITE" id="PS50068">
    <property type="entry name" value="LDLRA_2"/>
    <property type="match status" value="1"/>
</dbReference>
<evidence type="ECO:0000256" key="1">
    <source>
        <dbReference type="ARBA" id="ARBA00023157"/>
    </source>
</evidence>
<proteinExistence type="predicted"/>
<dbReference type="AlphaFoldDB" id="A0ABD0YCC7"/>
<dbReference type="SMART" id="SM00042">
    <property type="entry name" value="CUB"/>
    <property type="match status" value="2"/>
</dbReference>
<dbReference type="Pfam" id="PF25090">
    <property type="entry name" value="DUF7805"/>
    <property type="match status" value="1"/>
</dbReference>
<dbReference type="InterPro" id="IPR053207">
    <property type="entry name" value="Non-NMDA_GluR_Accessory"/>
</dbReference>
<dbReference type="Pfam" id="PF00057">
    <property type="entry name" value="Ldl_recept_a"/>
    <property type="match status" value="1"/>
</dbReference>
<dbReference type="CDD" id="cd00112">
    <property type="entry name" value="LDLa"/>
    <property type="match status" value="1"/>
</dbReference>
<feature type="disulfide bond" evidence="2">
    <location>
        <begin position="15"/>
        <end position="27"/>
    </location>
</feature>
<keyword evidence="1 2" id="KW-1015">Disulfide bond</keyword>
<dbReference type="EMBL" id="JBFDAA010000009">
    <property type="protein sequence ID" value="KAL1128871.1"/>
    <property type="molecule type" value="Genomic_DNA"/>
</dbReference>
<comment type="caution">
    <text evidence="2">Lacks conserved residue(s) required for the propagation of feature annotation.</text>
</comment>
<dbReference type="PROSITE" id="PS01180">
    <property type="entry name" value="CUB"/>
    <property type="match status" value="1"/>
</dbReference>
<dbReference type="SUPFAM" id="SSF49854">
    <property type="entry name" value="Spermadhesin, CUB domain"/>
    <property type="match status" value="4"/>
</dbReference>
<dbReference type="PROSITE" id="PS01209">
    <property type="entry name" value="LDLRA_1"/>
    <property type="match status" value="1"/>
</dbReference>
<feature type="signal peptide" evidence="3">
    <location>
        <begin position="1"/>
        <end position="17"/>
    </location>
</feature>
<feature type="chain" id="PRO_5044742315" description="CUB domain-containing protein" evidence="3">
    <location>
        <begin position="18"/>
        <end position="819"/>
    </location>
</feature>
<dbReference type="InterPro" id="IPR056707">
    <property type="entry name" value="DUF7805"/>
</dbReference>
<name>A0ABD0YCC7_9HEMI</name>
<dbReference type="InterPro" id="IPR035914">
    <property type="entry name" value="Sperma_CUB_dom_sf"/>
</dbReference>
<keyword evidence="3" id="KW-0732">Signal</keyword>
<reference evidence="5 6" key="1">
    <citation type="submission" date="2024-07" db="EMBL/GenBank/DDBJ databases">
        <title>Chromosome-level genome assembly of the water stick insect Ranatra chinensis (Heteroptera: Nepidae).</title>
        <authorList>
            <person name="Liu X."/>
        </authorList>
    </citation>
    <scope>NUCLEOTIDE SEQUENCE [LARGE SCALE GENOMIC DNA]</scope>
    <source>
        <strain evidence="5">Cailab_2021Rc</strain>
        <tissue evidence="5">Muscle</tissue>
    </source>
</reference>
<evidence type="ECO:0000259" key="4">
    <source>
        <dbReference type="PROSITE" id="PS01180"/>
    </source>
</evidence>
<feature type="disulfide bond" evidence="2">
    <location>
        <begin position="22"/>
        <end position="40"/>
    </location>
</feature>
<dbReference type="Gene3D" id="4.10.400.10">
    <property type="entry name" value="Low-density Lipoprotein Receptor"/>
    <property type="match status" value="1"/>
</dbReference>
<dbReference type="Gene3D" id="2.60.120.290">
    <property type="entry name" value="Spermadhesin, CUB domain"/>
    <property type="match status" value="2"/>
</dbReference>
<feature type="domain" description="CUB" evidence="4">
    <location>
        <begin position="358"/>
        <end position="494"/>
    </location>
</feature>
<evidence type="ECO:0000313" key="6">
    <source>
        <dbReference type="Proteomes" id="UP001558652"/>
    </source>
</evidence>
<evidence type="ECO:0000256" key="3">
    <source>
        <dbReference type="SAM" id="SignalP"/>
    </source>
</evidence>
<dbReference type="SUPFAM" id="SSF57424">
    <property type="entry name" value="LDL receptor-like module"/>
    <property type="match status" value="1"/>
</dbReference>